<protein>
    <submittedName>
        <fullName evidence="3">PA14 domain-containing protein</fullName>
    </submittedName>
</protein>
<evidence type="ECO:0000256" key="1">
    <source>
        <dbReference type="SAM" id="SignalP"/>
    </source>
</evidence>
<evidence type="ECO:0000313" key="4">
    <source>
        <dbReference type="Proteomes" id="UP001623232"/>
    </source>
</evidence>
<feature type="chain" id="PRO_5045860547" evidence="1">
    <location>
        <begin position="23"/>
        <end position="190"/>
    </location>
</feature>
<sequence>MKPLLTGTLAVVAFCCATLVAAAPLKLKPANPQPSGLRSGLSVVYAYPDEVKSLNDADAALRKGAQAGRPLKGLDYRDTNEGDKTLTSKRALHVVAKIKGYVKFDAPGVYNIDFLSNDGLRAKIGGQLVSRFDGRQPCEPTYGSEVEVPVAGWYPLDIVYFQRLGTSCLHMRSAPAGKRITWMPNKAFGH</sequence>
<feature type="signal peptide" evidence="1">
    <location>
        <begin position="1"/>
        <end position="22"/>
    </location>
</feature>
<organism evidence="3 4">
    <name type="scientific">Aliisedimentitalea scapharcae</name>
    <dbReference type="NCBI Taxonomy" id="1524259"/>
    <lineage>
        <taxon>Bacteria</taxon>
        <taxon>Pseudomonadati</taxon>
        <taxon>Pseudomonadota</taxon>
        <taxon>Alphaproteobacteria</taxon>
        <taxon>Rhodobacterales</taxon>
        <taxon>Roseobacteraceae</taxon>
        <taxon>Aliisedimentitalea</taxon>
    </lineage>
</organism>
<reference evidence="3 4" key="1">
    <citation type="submission" date="2023-04" db="EMBL/GenBank/DDBJ databases">
        <title>Complete genome sequence of Alisedimentitalea scapharcae.</title>
        <authorList>
            <person name="Rong J.-C."/>
            <person name="Yi M.-L."/>
            <person name="Zhao Q."/>
        </authorList>
    </citation>
    <scope>NUCLEOTIDE SEQUENCE [LARGE SCALE GENOMIC DNA]</scope>
    <source>
        <strain evidence="3 4">KCTC 42119</strain>
    </source>
</reference>
<keyword evidence="4" id="KW-1185">Reference proteome</keyword>
<dbReference type="Proteomes" id="UP001623232">
    <property type="component" value="Chromosome"/>
</dbReference>
<dbReference type="PROSITE" id="PS51820">
    <property type="entry name" value="PA14"/>
    <property type="match status" value="1"/>
</dbReference>
<evidence type="ECO:0000313" key="3">
    <source>
        <dbReference type="EMBL" id="WZK90493.1"/>
    </source>
</evidence>
<name>A0ABZ2XXU9_9RHOB</name>
<dbReference type="InterPro" id="IPR011658">
    <property type="entry name" value="PA14_dom"/>
</dbReference>
<feature type="domain" description="PA14" evidence="2">
    <location>
        <begin position="36"/>
        <end position="190"/>
    </location>
</feature>
<dbReference type="Pfam" id="PF07691">
    <property type="entry name" value="PA14"/>
    <property type="match status" value="1"/>
</dbReference>
<dbReference type="InterPro" id="IPR037524">
    <property type="entry name" value="PA14/GLEYA"/>
</dbReference>
<dbReference type="RefSeq" id="WP_406649273.1">
    <property type="nucleotide sequence ID" value="NZ_CP123584.1"/>
</dbReference>
<gene>
    <name evidence="3" type="ORF">QEZ52_08090</name>
</gene>
<proteinExistence type="predicted"/>
<keyword evidence="1" id="KW-0732">Signal</keyword>
<evidence type="ECO:0000259" key="2">
    <source>
        <dbReference type="PROSITE" id="PS51820"/>
    </source>
</evidence>
<accession>A0ABZ2XXU9</accession>
<dbReference type="EMBL" id="CP123584">
    <property type="protein sequence ID" value="WZK90493.1"/>
    <property type="molecule type" value="Genomic_DNA"/>
</dbReference>